<organism evidence="5">
    <name type="scientific">Fagus sylvatica</name>
    <name type="common">Beechnut</name>
    <dbReference type="NCBI Taxonomy" id="28930"/>
    <lineage>
        <taxon>Eukaryota</taxon>
        <taxon>Viridiplantae</taxon>
        <taxon>Streptophyta</taxon>
        <taxon>Embryophyta</taxon>
        <taxon>Tracheophyta</taxon>
        <taxon>Spermatophyta</taxon>
        <taxon>Magnoliopsida</taxon>
        <taxon>eudicotyledons</taxon>
        <taxon>Gunneridae</taxon>
        <taxon>Pentapetalae</taxon>
        <taxon>rosids</taxon>
        <taxon>fabids</taxon>
        <taxon>Fagales</taxon>
        <taxon>Fagaceae</taxon>
        <taxon>Fagus</taxon>
    </lineage>
</organism>
<dbReference type="PANTHER" id="PTHR11800">
    <property type="entry name" value="DNA-DIRECTED RNA POLYMERASE"/>
    <property type="match status" value="1"/>
</dbReference>
<dbReference type="Gene3D" id="3.30.1360.10">
    <property type="entry name" value="RNA polymerase, RBP11-like subunit"/>
    <property type="match status" value="1"/>
</dbReference>
<accession>A0A2N9FSQ9</accession>
<evidence type="ECO:0000313" key="5">
    <source>
        <dbReference type="EMBL" id="SPC90243.1"/>
    </source>
</evidence>
<dbReference type="PANTHER" id="PTHR11800:SF13">
    <property type="entry name" value="DNA-DIRECTED RNA POLYMERASES I AND III SUBUNIT RPAC1"/>
    <property type="match status" value="1"/>
</dbReference>
<dbReference type="SUPFAM" id="SSF55257">
    <property type="entry name" value="RBP11-like subunits of RNA polymerase"/>
    <property type="match status" value="1"/>
</dbReference>
<reference evidence="5" key="1">
    <citation type="submission" date="2018-02" db="EMBL/GenBank/DDBJ databases">
        <authorList>
            <person name="Cohen D.B."/>
            <person name="Kent A.D."/>
        </authorList>
    </citation>
    <scope>NUCLEOTIDE SEQUENCE</scope>
</reference>
<dbReference type="AlphaFoldDB" id="A0A2N9FSQ9"/>
<dbReference type="InterPro" id="IPR011263">
    <property type="entry name" value="DNA-dir_RNA_pol_RpoA/D/Rpb3"/>
</dbReference>
<protein>
    <recommendedName>
        <fullName evidence="4">DNA-directed RNA polymerase RpoA/D/Rpb3-type domain-containing protein</fullName>
    </recommendedName>
</protein>
<feature type="domain" description="DNA-directed RNA polymerase RpoA/D/Rpb3-type" evidence="4">
    <location>
        <begin position="121"/>
        <end position="143"/>
    </location>
</feature>
<sequence>MAKKDERMSEQEEETGTESESMSESESDSRAQQQKEQSKSGGVGLDYIMSLPDVPMNLPPHVELQRTRVFCNSDAPTHTDSIQYSGAFASVGLDNSFRLDHFRNNFRVEVTQYSKDGLDMEFDMIGIDPALANAFRRILIAEV</sequence>
<feature type="region of interest" description="Disordered" evidence="3">
    <location>
        <begin position="1"/>
        <end position="46"/>
    </location>
</feature>
<name>A0A2N9FSQ9_FAGSY</name>
<evidence type="ECO:0000256" key="2">
    <source>
        <dbReference type="ARBA" id="ARBA00023163"/>
    </source>
</evidence>
<dbReference type="GO" id="GO:0003899">
    <property type="term" value="F:DNA-directed RNA polymerase activity"/>
    <property type="evidence" value="ECO:0007669"/>
    <property type="project" value="InterPro"/>
</dbReference>
<evidence type="ECO:0000256" key="1">
    <source>
        <dbReference type="ARBA" id="ARBA00022478"/>
    </source>
</evidence>
<evidence type="ECO:0000256" key="3">
    <source>
        <dbReference type="SAM" id="MobiDB-lite"/>
    </source>
</evidence>
<dbReference type="Pfam" id="PF01193">
    <property type="entry name" value="RNA_pol_L"/>
    <property type="match status" value="1"/>
</dbReference>
<dbReference type="GO" id="GO:0005666">
    <property type="term" value="C:RNA polymerase III complex"/>
    <property type="evidence" value="ECO:0007669"/>
    <property type="project" value="TreeGrafter"/>
</dbReference>
<dbReference type="GO" id="GO:0006351">
    <property type="term" value="P:DNA-templated transcription"/>
    <property type="evidence" value="ECO:0007669"/>
    <property type="project" value="InterPro"/>
</dbReference>
<dbReference type="InterPro" id="IPR050518">
    <property type="entry name" value="Rpo3/RPB3_RNA_Pol_subunit"/>
</dbReference>
<gene>
    <name evidence="5" type="ORF">FSB_LOCUS18125</name>
</gene>
<feature type="compositionally biased region" description="Basic and acidic residues" evidence="3">
    <location>
        <begin position="1"/>
        <end position="10"/>
    </location>
</feature>
<evidence type="ECO:0000259" key="4">
    <source>
        <dbReference type="Pfam" id="PF01193"/>
    </source>
</evidence>
<feature type="compositionally biased region" description="Acidic residues" evidence="3">
    <location>
        <begin position="11"/>
        <end position="26"/>
    </location>
</feature>
<dbReference type="GO" id="GO:0005736">
    <property type="term" value="C:RNA polymerase I complex"/>
    <property type="evidence" value="ECO:0007669"/>
    <property type="project" value="TreeGrafter"/>
</dbReference>
<proteinExistence type="predicted"/>
<keyword evidence="1" id="KW-0240">DNA-directed RNA polymerase</keyword>
<dbReference type="InterPro" id="IPR036603">
    <property type="entry name" value="RBP11-like"/>
</dbReference>
<dbReference type="EMBL" id="OIVN01001131">
    <property type="protein sequence ID" value="SPC90243.1"/>
    <property type="molecule type" value="Genomic_DNA"/>
</dbReference>
<keyword evidence="2" id="KW-0804">Transcription</keyword>
<dbReference type="GO" id="GO:0046983">
    <property type="term" value="F:protein dimerization activity"/>
    <property type="evidence" value="ECO:0007669"/>
    <property type="project" value="InterPro"/>
</dbReference>